<dbReference type="EMBL" id="CACRZD030000017">
    <property type="protein sequence ID" value="CAA6672893.1"/>
    <property type="molecule type" value="Genomic_DNA"/>
</dbReference>
<dbReference type="AlphaFoldDB" id="A0A7I8JTE7"/>
<proteinExistence type="predicted"/>
<accession>A0A7I8JTE7</accession>
<evidence type="ECO:0000256" key="1">
    <source>
        <dbReference type="SAM" id="Phobius"/>
    </source>
</evidence>
<gene>
    <name evidence="2" type="ORF">SI7747_17019309</name>
</gene>
<protein>
    <submittedName>
        <fullName evidence="2">Uncharacterized protein</fullName>
    </submittedName>
</protein>
<keyword evidence="1" id="KW-1133">Transmembrane helix</keyword>
<sequence>MLRFSLFIYLFKLRYASLFFIFYYFYILPVVVIYGRENNEMGRDCGLLL</sequence>
<organism evidence="2">
    <name type="scientific">Spirodela intermedia</name>
    <name type="common">Intermediate duckweed</name>
    <dbReference type="NCBI Taxonomy" id="51605"/>
    <lineage>
        <taxon>Eukaryota</taxon>
        <taxon>Viridiplantae</taxon>
        <taxon>Streptophyta</taxon>
        <taxon>Embryophyta</taxon>
        <taxon>Tracheophyta</taxon>
        <taxon>Spermatophyta</taxon>
        <taxon>Magnoliopsida</taxon>
        <taxon>Liliopsida</taxon>
        <taxon>Araceae</taxon>
        <taxon>Lemnoideae</taxon>
        <taxon>Spirodela</taxon>
    </lineage>
</organism>
<keyword evidence="1" id="KW-0812">Transmembrane</keyword>
<dbReference type="EMBL" id="LR743604">
    <property type="protein sequence ID" value="CAA2633829.1"/>
    <property type="molecule type" value="Genomic_DNA"/>
</dbReference>
<keyword evidence="1" id="KW-0472">Membrane</keyword>
<keyword evidence="3" id="KW-1185">Reference proteome</keyword>
<reference evidence="2 3" key="1">
    <citation type="submission" date="2019-12" db="EMBL/GenBank/DDBJ databases">
        <authorList>
            <person name="Scholz U."/>
            <person name="Mascher M."/>
            <person name="Fiebig A."/>
        </authorList>
    </citation>
    <scope>NUCLEOTIDE SEQUENCE</scope>
</reference>
<feature type="transmembrane region" description="Helical" evidence="1">
    <location>
        <begin position="15"/>
        <end position="34"/>
    </location>
</feature>
<evidence type="ECO:0000313" key="2">
    <source>
        <dbReference type="EMBL" id="CAA2633829.1"/>
    </source>
</evidence>
<name>A0A7I8JTE7_SPIIN</name>
<dbReference type="Proteomes" id="UP001189122">
    <property type="component" value="Unassembled WGS sequence"/>
</dbReference>
<evidence type="ECO:0000313" key="3">
    <source>
        <dbReference type="Proteomes" id="UP001189122"/>
    </source>
</evidence>